<dbReference type="EMBL" id="EU552547">
    <property type="protein sequence ID" value="ACD80354.1"/>
    <property type="molecule type" value="mRNA"/>
</dbReference>
<name>G4RIK2_9BILA</name>
<organism evidence="3">
    <name type="scientific">Ancylostoma duodenale</name>
    <dbReference type="NCBI Taxonomy" id="51022"/>
    <lineage>
        <taxon>Eukaryota</taxon>
        <taxon>Metazoa</taxon>
        <taxon>Ecdysozoa</taxon>
        <taxon>Nematoda</taxon>
        <taxon>Chromadorea</taxon>
        <taxon>Rhabditida</taxon>
        <taxon>Rhabditina</taxon>
        <taxon>Rhabditomorpha</taxon>
        <taxon>Strongyloidea</taxon>
        <taxon>Ancylostomatidae</taxon>
        <taxon>Ancylostomatinae</taxon>
        <taxon>Ancylostoma</taxon>
    </lineage>
</organism>
<evidence type="ECO:0000259" key="2">
    <source>
        <dbReference type="Pfam" id="PF01826"/>
    </source>
</evidence>
<dbReference type="Gene3D" id="2.10.25.10">
    <property type="entry name" value="Laminin"/>
    <property type="match status" value="1"/>
</dbReference>
<sequence>MVIRSKSWRCNDHAIEITLLLVSQCSAKATKNCGDNEQFDKCGMKECDLRCKIEQSEKEEPSAECLARVCNPGACLCKAGYYRNREDRCVTEDVCQEDFMEFIYPEQD</sequence>
<proteinExistence type="evidence at transcript level"/>
<dbReference type="CDD" id="cd19941">
    <property type="entry name" value="TIL"/>
    <property type="match status" value="1"/>
</dbReference>
<feature type="domain" description="TIL" evidence="2">
    <location>
        <begin position="33"/>
        <end position="95"/>
    </location>
</feature>
<accession>G4RIK2</accession>
<protein>
    <submittedName>
        <fullName evidence="3">Anticoagulant peptide 1</fullName>
    </submittedName>
</protein>
<dbReference type="AlphaFoldDB" id="G4RIK2"/>
<keyword evidence="1" id="KW-0646">Protease inhibitor</keyword>
<evidence type="ECO:0000256" key="1">
    <source>
        <dbReference type="ARBA" id="ARBA00022900"/>
    </source>
</evidence>
<reference evidence="3" key="1">
    <citation type="submission" date="2008-03" db="EMBL/GenBank/DDBJ databases">
        <title>Anticoagulant peptides from hookworm.</title>
        <authorList>
            <person name="Peng L.F."/>
            <person name="Deng L."/>
            <person name="Yang C."/>
            <person name="Hu J.J."/>
            <person name="Wu Y.M."/>
            <person name="Fu H.W."/>
            <person name="Zhang Z.L."/>
            <person name="Gan W.Q."/>
        </authorList>
    </citation>
    <scope>NUCLEOTIDE SEQUENCE</scope>
</reference>
<evidence type="ECO:0000313" key="3">
    <source>
        <dbReference type="EMBL" id="ACD80354.1"/>
    </source>
</evidence>
<dbReference type="GO" id="GO:0004867">
    <property type="term" value="F:serine-type endopeptidase inhibitor activity"/>
    <property type="evidence" value="ECO:0007669"/>
    <property type="project" value="UniProtKB-KW"/>
</dbReference>
<keyword evidence="1" id="KW-0722">Serine protease inhibitor</keyword>
<dbReference type="InterPro" id="IPR002919">
    <property type="entry name" value="TIL_dom"/>
</dbReference>
<dbReference type="Pfam" id="PF01826">
    <property type="entry name" value="TIL"/>
    <property type="match status" value="1"/>
</dbReference>
<dbReference type="SUPFAM" id="SSF57567">
    <property type="entry name" value="Serine protease inhibitors"/>
    <property type="match status" value="1"/>
</dbReference>
<dbReference type="InterPro" id="IPR036084">
    <property type="entry name" value="Ser_inhib-like_sf"/>
</dbReference>